<reference evidence="2 3" key="1">
    <citation type="journal article" date="2019" name="Environ. Microbiol.">
        <title>Species interactions and distinct microbial communities in high Arctic permafrost affected cryosols are associated with the CH4 and CO2 gas fluxes.</title>
        <authorList>
            <person name="Altshuler I."/>
            <person name="Hamel J."/>
            <person name="Turney S."/>
            <person name="Magnuson E."/>
            <person name="Levesque R."/>
            <person name="Greer C."/>
            <person name="Whyte L.G."/>
        </authorList>
    </citation>
    <scope>NUCLEOTIDE SEQUENCE [LARGE SCALE GENOMIC DNA]</scope>
    <source>
        <strain evidence="2 3">S13Y</strain>
    </source>
</reference>
<keyword evidence="1" id="KW-1133">Transmembrane helix</keyword>
<keyword evidence="1" id="KW-0812">Transmembrane</keyword>
<accession>A0A502C3A7</accession>
<feature type="transmembrane region" description="Helical" evidence="1">
    <location>
        <begin position="15"/>
        <end position="32"/>
    </location>
</feature>
<feature type="transmembrane region" description="Helical" evidence="1">
    <location>
        <begin position="38"/>
        <end position="56"/>
    </location>
</feature>
<protein>
    <submittedName>
        <fullName evidence="2">Xanthomonadin biosynthesis protein</fullName>
    </submittedName>
</protein>
<evidence type="ECO:0000256" key="1">
    <source>
        <dbReference type="SAM" id="Phobius"/>
    </source>
</evidence>
<organism evidence="2 3">
    <name type="scientific">Rhodanobacter glycinis</name>
    <dbReference type="NCBI Taxonomy" id="582702"/>
    <lineage>
        <taxon>Bacteria</taxon>
        <taxon>Pseudomonadati</taxon>
        <taxon>Pseudomonadota</taxon>
        <taxon>Gammaproteobacteria</taxon>
        <taxon>Lysobacterales</taxon>
        <taxon>Rhodanobacteraceae</taxon>
        <taxon>Rhodanobacter</taxon>
    </lineage>
</organism>
<evidence type="ECO:0000313" key="2">
    <source>
        <dbReference type="EMBL" id="TPG06401.1"/>
    </source>
</evidence>
<dbReference type="OrthoDB" id="5948436at2"/>
<dbReference type="Proteomes" id="UP000319486">
    <property type="component" value="Unassembled WGS sequence"/>
</dbReference>
<dbReference type="EMBL" id="RCZO01000008">
    <property type="protein sequence ID" value="TPG06401.1"/>
    <property type="molecule type" value="Genomic_DNA"/>
</dbReference>
<evidence type="ECO:0000313" key="3">
    <source>
        <dbReference type="Proteomes" id="UP000319486"/>
    </source>
</evidence>
<proteinExistence type="predicted"/>
<keyword evidence="3" id="KW-1185">Reference proteome</keyword>
<sequence>MRSVSPLPDSTPRRYALLLLPAYPLLAIAGAVTHRQVFALLALALLATVVMLPRLLTRRVAPWSVWLGVLAALLLLSLYGFAGLLLETVPILINALLACWFGRTLGTAEPLVARFIVAIEGADRLQQPGVADYARQLTWFWTLLLGAQALLLSVLWLCAEHSGLLTRFGIASPLQVPERWAAAWLHLGCYVLLAAAFLLEYGYRRWRLRHLSHPGLHDMLLQLAMHWPQLLRGKGAVAS</sequence>
<dbReference type="RefSeq" id="WP_140653681.1">
    <property type="nucleotide sequence ID" value="NZ_RCZB01000006.1"/>
</dbReference>
<feature type="transmembrane region" description="Helical" evidence="1">
    <location>
        <begin position="179"/>
        <end position="199"/>
    </location>
</feature>
<feature type="transmembrane region" description="Helical" evidence="1">
    <location>
        <begin position="63"/>
        <end position="85"/>
    </location>
</feature>
<dbReference type="AlphaFoldDB" id="A0A502C3A7"/>
<keyword evidence="1" id="KW-0472">Membrane</keyword>
<comment type="caution">
    <text evidence="2">The sequence shown here is derived from an EMBL/GenBank/DDBJ whole genome shotgun (WGS) entry which is preliminary data.</text>
</comment>
<feature type="transmembrane region" description="Helical" evidence="1">
    <location>
        <begin position="138"/>
        <end position="159"/>
    </location>
</feature>
<gene>
    <name evidence="2" type="ORF">EAH88_13765</name>
</gene>
<name>A0A502C3A7_9GAMM</name>